<dbReference type="AlphaFoldDB" id="A0A849ACK3"/>
<dbReference type="InterPro" id="IPR036291">
    <property type="entry name" value="NAD(P)-bd_dom_sf"/>
</dbReference>
<evidence type="ECO:0000256" key="1">
    <source>
        <dbReference type="SAM" id="MobiDB-lite"/>
    </source>
</evidence>
<evidence type="ECO:0000313" key="4">
    <source>
        <dbReference type="Proteomes" id="UP000557772"/>
    </source>
</evidence>
<dbReference type="Pfam" id="PF13460">
    <property type="entry name" value="NAD_binding_10"/>
    <property type="match status" value="1"/>
</dbReference>
<name>A0A849ACK3_9MICO</name>
<feature type="domain" description="NAD(P)-binding" evidence="2">
    <location>
        <begin position="13"/>
        <end position="168"/>
    </location>
</feature>
<dbReference type="InterPro" id="IPR051207">
    <property type="entry name" value="ComplexI_NDUFA9_subunit"/>
</dbReference>
<dbReference type="InterPro" id="IPR016040">
    <property type="entry name" value="NAD(P)-bd_dom"/>
</dbReference>
<protein>
    <submittedName>
        <fullName evidence="3">NAD(P)H-binding protein</fullName>
    </submittedName>
</protein>
<evidence type="ECO:0000259" key="2">
    <source>
        <dbReference type="Pfam" id="PF13460"/>
    </source>
</evidence>
<feature type="region of interest" description="Disordered" evidence="1">
    <location>
        <begin position="301"/>
        <end position="335"/>
    </location>
</feature>
<dbReference type="Proteomes" id="UP000557772">
    <property type="component" value="Unassembled WGS sequence"/>
</dbReference>
<dbReference type="PANTHER" id="PTHR12126">
    <property type="entry name" value="NADH-UBIQUINONE OXIDOREDUCTASE 39 KDA SUBUNIT-RELATED"/>
    <property type="match status" value="1"/>
</dbReference>
<keyword evidence="4" id="KW-1185">Reference proteome</keyword>
<dbReference type="EMBL" id="JABENB010000001">
    <property type="protein sequence ID" value="NNG38255.1"/>
    <property type="molecule type" value="Genomic_DNA"/>
</dbReference>
<dbReference type="SUPFAM" id="SSF51735">
    <property type="entry name" value="NAD(P)-binding Rossmann-fold domains"/>
    <property type="match status" value="1"/>
</dbReference>
<gene>
    <name evidence="3" type="ORF">HJ588_03070</name>
</gene>
<dbReference type="RefSeq" id="WP_171151824.1">
    <property type="nucleotide sequence ID" value="NZ_JABENB010000001.1"/>
</dbReference>
<evidence type="ECO:0000313" key="3">
    <source>
        <dbReference type="EMBL" id="NNG38255.1"/>
    </source>
</evidence>
<dbReference type="PANTHER" id="PTHR12126:SF11">
    <property type="entry name" value="NADH DEHYDROGENASE [UBIQUINONE] 1 ALPHA SUBCOMPLEX SUBUNIT 9, MITOCHONDRIAL"/>
    <property type="match status" value="1"/>
</dbReference>
<comment type="caution">
    <text evidence="3">The sequence shown here is derived from an EMBL/GenBank/DDBJ whole genome shotgun (WGS) entry which is preliminary data.</text>
</comment>
<organism evidence="3 4">
    <name type="scientific">Flexivirga aerilata</name>
    <dbReference type="NCBI Taxonomy" id="1656889"/>
    <lineage>
        <taxon>Bacteria</taxon>
        <taxon>Bacillati</taxon>
        <taxon>Actinomycetota</taxon>
        <taxon>Actinomycetes</taxon>
        <taxon>Micrococcales</taxon>
        <taxon>Dermacoccaceae</taxon>
        <taxon>Flexivirga</taxon>
    </lineage>
</organism>
<reference evidence="3 4" key="1">
    <citation type="submission" date="2020-05" db="EMBL/GenBank/DDBJ databases">
        <title>Flexivirga sp. ID2601S isolated from air conditioner.</title>
        <authorList>
            <person name="Kim D.H."/>
        </authorList>
    </citation>
    <scope>NUCLEOTIDE SEQUENCE [LARGE SCALE GENOMIC DNA]</scope>
    <source>
        <strain evidence="3 4">ID2601S</strain>
    </source>
</reference>
<sequence length="335" mass="35979">MTTPTRQRVLVTGASGYVGGRLIPYLLEQGHQVRAAFLPDEDAERFPWSDQVEIVRMDALDPDSVAAAIDGVGAVYYLIHGMGGDDFVAKDRQSAQIMAQAARAAGVERLIYLSGIVPDVDDPDELSDHITSRREVEQILTDSGIHTVALRAAILLGSASTSYEIVRQVSERLPVQAIPTWMDSRVQPIAVDDALGALVGALSVEGNSRSYDIGGPEVLTYAQLLDRFAAVAGIDRKQLKVPLVPTAVVGKLTGLITDVPAPTVEALVESLHHDMVVHEDDFLTDLLPEGHALTTLDDALRRARGDAGGTGDPEQTDDPLAPRPTDPDWAGSRDR</sequence>
<dbReference type="GO" id="GO:0044877">
    <property type="term" value="F:protein-containing complex binding"/>
    <property type="evidence" value="ECO:0007669"/>
    <property type="project" value="TreeGrafter"/>
</dbReference>
<dbReference type="Gene3D" id="3.40.50.720">
    <property type="entry name" value="NAD(P)-binding Rossmann-like Domain"/>
    <property type="match status" value="1"/>
</dbReference>
<proteinExistence type="predicted"/>
<accession>A0A849ACK3</accession>